<protein>
    <submittedName>
        <fullName evidence="2">Rpn family recombination-promoting nuclease/putative transposase</fullName>
    </submittedName>
</protein>
<organism evidence="2 3">
    <name type="scientific">Candidatus Eisenbergiella merdipullorum</name>
    <dbReference type="NCBI Taxonomy" id="2838553"/>
    <lineage>
        <taxon>Bacteria</taxon>
        <taxon>Bacillati</taxon>
        <taxon>Bacillota</taxon>
        <taxon>Clostridia</taxon>
        <taxon>Lachnospirales</taxon>
        <taxon>Lachnospiraceae</taxon>
        <taxon>Eisenbergiella</taxon>
    </lineage>
</organism>
<reference evidence="2" key="2">
    <citation type="submission" date="2021-04" db="EMBL/GenBank/DDBJ databases">
        <authorList>
            <person name="Gilroy R."/>
        </authorList>
    </citation>
    <scope>NUCLEOTIDE SEQUENCE</scope>
    <source>
        <strain evidence="2">CHK179-7159</strain>
    </source>
</reference>
<evidence type="ECO:0000313" key="3">
    <source>
        <dbReference type="Proteomes" id="UP000886858"/>
    </source>
</evidence>
<name>A0A9D2I3S6_9FIRM</name>
<comment type="caution">
    <text evidence="2">The sequence shown here is derived from an EMBL/GenBank/DDBJ whole genome shotgun (WGS) entry which is preliminary data.</text>
</comment>
<sequence>MKQKTMLYEALESAGLKAQYDDHVRRLLSFRPVTARILAGALTEYEGHTPQEAAAWIEPEAAWGSDVKAECTETAIPLLIGRSEVGEKPGEGSSVYDLRLQVRTPGPGEESAIVLVNLEAQKKFYQKYRLVTRGIFYGARMLSEQYGRQFLHSDYQKLKKVYSIWICMNAPNHIGNAMAEYKLSKHDRIGFIPEKKKNYDKLSVILICLNTKKGLGEPGSLHHFLNVLLSPAMAFEEKARILSDTYGIEMETEIRKELEGMCNLSEAIEEEALRKGRKAGRREGRREGERDGRRVGRAESLVQGVEAAMRNFHVDLKTACEGIGSSVEEYNRAETLLKKVK</sequence>
<evidence type="ECO:0000313" key="2">
    <source>
        <dbReference type="EMBL" id="HJA91712.1"/>
    </source>
</evidence>
<feature type="compositionally biased region" description="Basic and acidic residues" evidence="1">
    <location>
        <begin position="281"/>
        <end position="296"/>
    </location>
</feature>
<reference evidence="2" key="1">
    <citation type="journal article" date="2021" name="PeerJ">
        <title>Extensive microbial diversity within the chicken gut microbiome revealed by metagenomics and culture.</title>
        <authorList>
            <person name="Gilroy R."/>
            <person name="Ravi A."/>
            <person name="Getino M."/>
            <person name="Pursley I."/>
            <person name="Horton D.L."/>
            <person name="Alikhan N.F."/>
            <person name="Baker D."/>
            <person name="Gharbi K."/>
            <person name="Hall N."/>
            <person name="Watson M."/>
            <person name="Adriaenssens E.M."/>
            <person name="Foster-Nyarko E."/>
            <person name="Jarju S."/>
            <person name="Secka A."/>
            <person name="Antonio M."/>
            <person name="Oren A."/>
            <person name="Chaudhuri R.R."/>
            <person name="La Ragione R."/>
            <person name="Hildebrand F."/>
            <person name="Pallen M.J."/>
        </authorList>
    </citation>
    <scope>NUCLEOTIDE SEQUENCE</scope>
    <source>
        <strain evidence="2">CHK179-7159</strain>
    </source>
</reference>
<feature type="region of interest" description="Disordered" evidence="1">
    <location>
        <begin position="274"/>
        <end position="296"/>
    </location>
</feature>
<dbReference type="Proteomes" id="UP000886858">
    <property type="component" value="Unassembled WGS sequence"/>
</dbReference>
<dbReference type="AlphaFoldDB" id="A0A9D2I3S6"/>
<evidence type="ECO:0000256" key="1">
    <source>
        <dbReference type="SAM" id="MobiDB-lite"/>
    </source>
</evidence>
<dbReference type="EMBL" id="DWYY01000009">
    <property type="protein sequence ID" value="HJA91712.1"/>
    <property type="molecule type" value="Genomic_DNA"/>
</dbReference>
<proteinExistence type="predicted"/>
<accession>A0A9D2I3S6</accession>
<gene>
    <name evidence="2" type="ORF">H9717_01090</name>
</gene>